<feature type="region of interest" description="Disordered" evidence="1">
    <location>
        <begin position="1"/>
        <end position="28"/>
    </location>
</feature>
<comment type="caution">
    <text evidence="2">The sequence shown here is derived from an EMBL/GenBank/DDBJ whole genome shotgun (WGS) entry which is preliminary data.</text>
</comment>
<protein>
    <submittedName>
        <fullName evidence="2">Uncharacterized protein</fullName>
    </submittedName>
</protein>
<name>A0A139HHQ9_9PEZI</name>
<sequence>MANETMSNGNGKRSPGDADLVDDSTSKRVQAENQHIDLSVESHQRSVFGRCLDIAKFLVGPDAEFFDVPHWHMPSFCSLLSKIKMLWDILGLDIHARAAN</sequence>
<gene>
    <name evidence="2" type="ORF">AC578_6540</name>
</gene>
<accession>A0A139HHQ9</accession>
<dbReference type="Proteomes" id="UP000070133">
    <property type="component" value="Unassembled WGS sequence"/>
</dbReference>
<proteinExistence type="predicted"/>
<reference evidence="2 3" key="1">
    <citation type="submission" date="2015-07" db="EMBL/GenBank/DDBJ databases">
        <title>Comparative genomics of the Sigatoka disease complex on banana suggests a link between parallel evolutionary changes in Pseudocercospora fijiensis and Pseudocercospora eumusae and increased virulence on the banana host.</title>
        <authorList>
            <person name="Chang T.-C."/>
            <person name="Salvucci A."/>
            <person name="Crous P.W."/>
            <person name="Stergiopoulos I."/>
        </authorList>
    </citation>
    <scope>NUCLEOTIDE SEQUENCE [LARGE SCALE GENOMIC DNA]</scope>
    <source>
        <strain evidence="2 3">CBS 114824</strain>
    </source>
</reference>
<dbReference type="OrthoDB" id="3650231at2759"/>
<evidence type="ECO:0000256" key="1">
    <source>
        <dbReference type="SAM" id="MobiDB-lite"/>
    </source>
</evidence>
<evidence type="ECO:0000313" key="3">
    <source>
        <dbReference type="Proteomes" id="UP000070133"/>
    </source>
</evidence>
<feature type="compositionally biased region" description="Polar residues" evidence="1">
    <location>
        <begin position="1"/>
        <end position="11"/>
    </location>
</feature>
<dbReference type="AlphaFoldDB" id="A0A139HHQ9"/>
<dbReference type="EMBL" id="LFZN01000047">
    <property type="protein sequence ID" value="KXT02014.1"/>
    <property type="molecule type" value="Genomic_DNA"/>
</dbReference>
<organism evidence="2 3">
    <name type="scientific">Pseudocercospora eumusae</name>
    <dbReference type="NCBI Taxonomy" id="321146"/>
    <lineage>
        <taxon>Eukaryota</taxon>
        <taxon>Fungi</taxon>
        <taxon>Dikarya</taxon>
        <taxon>Ascomycota</taxon>
        <taxon>Pezizomycotina</taxon>
        <taxon>Dothideomycetes</taxon>
        <taxon>Dothideomycetidae</taxon>
        <taxon>Mycosphaerellales</taxon>
        <taxon>Mycosphaerellaceae</taxon>
        <taxon>Pseudocercospora</taxon>
    </lineage>
</organism>
<evidence type="ECO:0000313" key="2">
    <source>
        <dbReference type="EMBL" id="KXT02014.1"/>
    </source>
</evidence>
<keyword evidence="3" id="KW-1185">Reference proteome</keyword>